<reference evidence="6" key="2">
    <citation type="submission" date="2025-08" db="UniProtKB">
        <authorList>
            <consortium name="Ensembl"/>
        </authorList>
    </citation>
    <scope>IDENTIFICATION</scope>
</reference>
<keyword evidence="3" id="KW-0378">Hydrolase</keyword>
<dbReference type="Proteomes" id="UP000265120">
    <property type="component" value="Chromosome 6"/>
</dbReference>
<dbReference type="PANTHER" id="PTHR12544">
    <property type="entry name" value="GLUTAMINASE"/>
    <property type="match status" value="1"/>
</dbReference>
<dbReference type="GO" id="GO:0006543">
    <property type="term" value="P:L-glutamine catabolic process"/>
    <property type="evidence" value="ECO:0007669"/>
    <property type="project" value="TreeGrafter"/>
</dbReference>
<dbReference type="GO" id="GO:0004359">
    <property type="term" value="F:glutaminase activity"/>
    <property type="evidence" value="ECO:0007669"/>
    <property type="project" value="UniProtKB-EC"/>
</dbReference>
<feature type="region of interest" description="Disordered" evidence="5">
    <location>
        <begin position="1"/>
        <end position="42"/>
    </location>
</feature>
<feature type="compositionally biased region" description="Basic residues" evidence="5">
    <location>
        <begin position="22"/>
        <end position="38"/>
    </location>
</feature>
<dbReference type="EC" id="3.5.1.2" evidence="2"/>
<dbReference type="SUPFAM" id="SSF56601">
    <property type="entry name" value="beta-lactamase/transpeptidase-like"/>
    <property type="match status" value="1"/>
</dbReference>
<evidence type="ECO:0000313" key="7">
    <source>
        <dbReference type="Proteomes" id="UP000265120"/>
    </source>
</evidence>
<name>A0A3P8X7B7_CYNSE</name>
<reference evidence="6" key="3">
    <citation type="submission" date="2025-09" db="UniProtKB">
        <authorList>
            <consortium name="Ensembl"/>
        </authorList>
    </citation>
    <scope>IDENTIFICATION</scope>
</reference>
<proteinExistence type="inferred from homology"/>
<evidence type="ECO:0000313" key="6">
    <source>
        <dbReference type="Ensembl" id="ENSCSEP00000033940.1"/>
    </source>
</evidence>
<protein>
    <recommendedName>
        <fullName evidence="2">glutaminase</fullName>
        <ecNumber evidence="2">3.5.1.2</ecNumber>
    </recommendedName>
</protein>
<dbReference type="Gene3D" id="3.40.710.10">
    <property type="entry name" value="DD-peptidase/beta-lactamase superfamily"/>
    <property type="match status" value="1"/>
</dbReference>
<evidence type="ECO:0000256" key="5">
    <source>
        <dbReference type="SAM" id="MobiDB-lite"/>
    </source>
</evidence>
<dbReference type="InterPro" id="IPR015868">
    <property type="entry name" value="Glutaminase"/>
</dbReference>
<comment type="catalytic activity">
    <reaction evidence="4">
        <text>L-glutamine + H2O = L-glutamate + NH4(+)</text>
        <dbReference type="Rhea" id="RHEA:15889"/>
        <dbReference type="ChEBI" id="CHEBI:15377"/>
        <dbReference type="ChEBI" id="CHEBI:28938"/>
        <dbReference type="ChEBI" id="CHEBI:29985"/>
        <dbReference type="ChEBI" id="CHEBI:58359"/>
        <dbReference type="EC" id="3.5.1.2"/>
    </reaction>
</comment>
<dbReference type="PANTHER" id="PTHR12544:SF26">
    <property type="entry name" value="GLUTAMINASE"/>
    <property type="match status" value="1"/>
</dbReference>
<evidence type="ECO:0000256" key="2">
    <source>
        <dbReference type="ARBA" id="ARBA00012918"/>
    </source>
</evidence>
<dbReference type="GO" id="GO:0006537">
    <property type="term" value="P:glutamate biosynthetic process"/>
    <property type="evidence" value="ECO:0007669"/>
    <property type="project" value="TreeGrafter"/>
</dbReference>
<keyword evidence="7" id="KW-1185">Reference proteome</keyword>
<sequence length="183" mass="20283">VVQPEDRSFLPSPWSPPQQSPSKRRSLSHIRTSKRKSLGHAGLHRSDPRLREFWISLQGRFVIPDFSTFTEETQKLWAVSICTVDGQRSVPAGPQHWSGPVCLGDASWPLLYGVSVELLGSNLVHRYVGLEEYSRHESPFSLTRTGVPHSPLTETGAIVVSSLLQVTSIHPSIHPSILSVMTS</sequence>
<evidence type="ECO:0000256" key="1">
    <source>
        <dbReference type="ARBA" id="ARBA00011076"/>
    </source>
</evidence>
<evidence type="ECO:0000256" key="4">
    <source>
        <dbReference type="ARBA" id="ARBA00049534"/>
    </source>
</evidence>
<dbReference type="InterPro" id="IPR012338">
    <property type="entry name" value="Beta-lactam/transpept-like"/>
</dbReference>
<comment type="similarity">
    <text evidence="1">Belongs to the glutaminase family.</text>
</comment>
<dbReference type="AlphaFoldDB" id="A0A3P8X7B7"/>
<dbReference type="Pfam" id="PF04960">
    <property type="entry name" value="Glutaminase"/>
    <property type="match status" value="1"/>
</dbReference>
<evidence type="ECO:0000256" key="3">
    <source>
        <dbReference type="ARBA" id="ARBA00022801"/>
    </source>
</evidence>
<accession>A0A3P8X7B7</accession>
<dbReference type="Ensembl" id="ENSCSET00000034377.1">
    <property type="protein sequence ID" value="ENSCSEP00000033940.1"/>
    <property type="gene ID" value="ENSCSEG00000021765.1"/>
</dbReference>
<reference evidence="6 7" key="1">
    <citation type="journal article" date="2014" name="Nat. Genet.">
        <title>Whole-genome sequence of a flatfish provides insights into ZW sex chromosome evolution and adaptation to a benthic lifestyle.</title>
        <authorList>
            <person name="Chen S."/>
            <person name="Zhang G."/>
            <person name="Shao C."/>
            <person name="Huang Q."/>
            <person name="Liu G."/>
            <person name="Zhang P."/>
            <person name="Song W."/>
            <person name="An N."/>
            <person name="Chalopin D."/>
            <person name="Volff J.N."/>
            <person name="Hong Y."/>
            <person name="Li Q."/>
            <person name="Sha Z."/>
            <person name="Zhou H."/>
            <person name="Xie M."/>
            <person name="Yu Q."/>
            <person name="Liu Y."/>
            <person name="Xiang H."/>
            <person name="Wang N."/>
            <person name="Wu K."/>
            <person name="Yang C."/>
            <person name="Zhou Q."/>
            <person name="Liao X."/>
            <person name="Yang L."/>
            <person name="Hu Q."/>
            <person name="Zhang J."/>
            <person name="Meng L."/>
            <person name="Jin L."/>
            <person name="Tian Y."/>
            <person name="Lian J."/>
            <person name="Yang J."/>
            <person name="Miao G."/>
            <person name="Liu S."/>
            <person name="Liang Z."/>
            <person name="Yan F."/>
            <person name="Li Y."/>
            <person name="Sun B."/>
            <person name="Zhang H."/>
            <person name="Zhang J."/>
            <person name="Zhu Y."/>
            <person name="Du M."/>
            <person name="Zhao Y."/>
            <person name="Schartl M."/>
            <person name="Tang Q."/>
            <person name="Wang J."/>
        </authorList>
    </citation>
    <scope>NUCLEOTIDE SEQUENCE</scope>
</reference>
<organism evidence="6 7">
    <name type="scientific">Cynoglossus semilaevis</name>
    <name type="common">Tongue sole</name>
    <dbReference type="NCBI Taxonomy" id="244447"/>
    <lineage>
        <taxon>Eukaryota</taxon>
        <taxon>Metazoa</taxon>
        <taxon>Chordata</taxon>
        <taxon>Craniata</taxon>
        <taxon>Vertebrata</taxon>
        <taxon>Euteleostomi</taxon>
        <taxon>Actinopterygii</taxon>
        <taxon>Neopterygii</taxon>
        <taxon>Teleostei</taxon>
        <taxon>Neoteleostei</taxon>
        <taxon>Acanthomorphata</taxon>
        <taxon>Carangaria</taxon>
        <taxon>Pleuronectiformes</taxon>
        <taxon>Pleuronectoidei</taxon>
        <taxon>Cynoglossidae</taxon>
        <taxon>Cynoglossinae</taxon>
        <taxon>Cynoglossus</taxon>
    </lineage>
</organism>